<feature type="compositionally biased region" description="Polar residues" evidence="1">
    <location>
        <begin position="69"/>
        <end position="92"/>
    </location>
</feature>
<evidence type="ECO:0000256" key="1">
    <source>
        <dbReference type="SAM" id="MobiDB-lite"/>
    </source>
</evidence>
<name>A0AA40D1Z0_9PEZI</name>
<organism evidence="2 3">
    <name type="scientific">Cercophora samala</name>
    <dbReference type="NCBI Taxonomy" id="330535"/>
    <lineage>
        <taxon>Eukaryota</taxon>
        <taxon>Fungi</taxon>
        <taxon>Dikarya</taxon>
        <taxon>Ascomycota</taxon>
        <taxon>Pezizomycotina</taxon>
        <taxon>Sordariomycetes</taxon>
        <taxon>Sordariomycetidae</taxon>
        <taxon>Sordariales</taxon>
        <taxon>Lasiosphaeriaceae</taxon>
        <taxon>Cercophora</taxon>
    </lineage>
</organism>
<evidence type="ECO:0000313" key="3">
    <source>
        <dbReference type="Proteomes" id="UP001174997"/>
    </source>
</evidence>
<reference evidence="2" key="1">
    <citation type="submission" date="2023-06" db="EMBL/GenBank/DDBJ databases">
        <title>Genome-scale phylogeny and comparative genomics of the fungal order Sordariales.</title>
        <authorList>
            <consortium name="Lawrence Berkeley National Laboratory"/>
            <person name="Hensen N."/>
            <person name="Bonometti L."/>
            <person name="Westerberg I."/>
            <person name="Brannstrom I.O."/>
            <person name="Guillou S."/>
            <person name="Cros-Aarteil S."/>
            <person name="Calhoun S."/>
            <person name="Haridas S."/>
            <person name="Kuo A."/>
            <person name="Mondo S."/>
            <person name="Pangilinan J."/>
            <person name="Riley R."/>
            <person name="Labutti K."/>
            <person name="Andreopoulos B."/>
            <person name="Lipzen A."/>
            <person name="Chen C."/>
            <person name="Yanf M."/>
            <person name="Daum C."/>
            <person name="Ng V."/>
            <person name="Clum A."/>
            <person name="Steindorff A."/>
            <person name="Ohm R."/>
            <person name="Martin F."/>
            <person name="Silar P."/>
            <person name="Natvig D."/>
            <person name="Lalanne C."/>
            <person name="Gautier V."/>
            <person name="Ament-Velasquez S.L."/>
            <person name="Kruys A."/>
            <person name="Hutchinson M.I."/>
            <person name="Powell A.J."/>
            <person name="Barry K."/>
            <person name="Miller A.N."/>
            <person name="Grigoriev I.V."/>
            <person name="Debuchy R."/>
            <person name="Gladieux P."/>
            <person name="Thoren M.H."/>
            <person name="Johannesson H."/>
        </authorList>
    </citation>
    <scope>NUCLEOTIDE SEQUENCE</scope>
    <source>
        <strain evidence="2">CBS 307.81</strain>
    </source>
</reference>
<dbReference type="Proteomes" id="UP001174997">
    <property type="component" value="Unassembled WGS sequence"/>
</dbReference>
<accession>A0AA40D1Z0</accession>
<comment type="caution">
    <text evidence="2">The sequence shown here is derived from an EMBL/GenBank/DDBJ whole genome shotgun (WGS) entry which is preliminary data.</text>
</comment>
<keyword evidence="3" id="KW-1185">Reference proteome</keyword>
<feature type="region of interest" description="Disordered" evidence="1">
    <location>
        <begin position="69"/>
        <end position="106"/>
    </location>
</feature>
<proteinExistence type="predicted"/>
<evidence type="ECO:0000313" key="2">
    <source>
        <dbReference type="EMBL" id="KAK0659736.1"/>
    </source>
</evidence>
<dbReference type="AlphaFoldDB" id="A0AA40D1Z0"/>
<gene>
    <name evidence="2" type="ORF">QBC41DRAFT_44924</name>
</gene>
<sequence>MQSNNIYKIQPIFILLLLLLLSHRGIFRKPDLSFFFQLLPTRPLPHLDKQHQINQSQQDNLFIHPFQSIGTKSIPKNNHKNQSATKTKTADSYTERKKKKKKNAKQ</sequence>
<protein>
    <submittedName>
        <fullName evidence="2">Uncharacterized protein</fullName>
    </submittedName>
</protein>
<feature type="compositionally biased region" description="Basic residues" evidence="1">
    <location>
        <begin position="96"/>
        <end position="106"/>
    </location>
</feature>
<dbReference type="EMBL" id="JAULSY010000178">
    <property type="protein sequence ID" value="KAK0659736.1"/>
    <property type="molecule type" value="Genomic_DNA"/>
</dbReference>